<proteinExistence type="predicted"/>
<dbReference type="EMBL" id="LWDL01000010">
    <property type="protein sequence ID" value="OQW53283.1"/>
    <property type="molecule type" value="Genomic_DNA"/>
</dbReference>
<dbReference type="Proteomes" id="UP000192872">
    <property type="component" value="Unassembled WGS sequence"/>
</dbReference>
<feature type="transmembrane region" description="Helical" evidence="1">
    <location>
        <begin position="12"/>
        <end position="33"/>
    </location>
</feature>
<keyword evidence="1" id="KW-1133">Transmembrane helix</keyword>
<organism evidence="2 3">
    <name type="scientific">Candidatus Raskinella chloraquaticus</name>
    <dbReference type="NCBI Taxonomy" id="1951219"/>
    <lineage>
        <taxon>Bacteria</taxon>
        <taxon>Pseudomonadati</taxon>
        <taxon>Pseudomonadota</taxon>
        <taxon>Alphaproteobacteria</taxon>
        <taxon>Hyphomicrobiales</taxon>
        <taxon>Phreatobacteraceae</taxon>
        <taxon>Candidatus Raskinella</taxon>
    </lineage>
</organism>
<dbReference type="AlphaFoldDB" id="A0A1W9I0Q9"/>
<protein>
    <recommendedName>
        <fullName evidence="4">DUF2842 domain-containing protein</fullName>
    </recommendedName>
</protein>
<keyword evidence="1" id="KW-0812">Transmembrane</keyword>
<keyword evidence="1" id="KW-0472">Membrane</keyword>
<name>A0A1W9I0Q9_9HYPH</name>
<accession>A0A1W9I0Q9</accession>
<evidence type="ECO:0000313" key="2">
    <source>
        <dbReference type="EMBL" id="OQW53283.1"/>
    </source>
</evidence>
<reference evidence="2 3" key="1">
    <citation type="journal article" date="2017" name="Water Res.">
        <title>Comammox in drinking water systems.</title>
        <authorList>
            <person name="Wang Y."/>
            <person name="Ma L."/>
            <person name="Mao Y."/>
            <person name="Jiang X."/>
            <person name="Xia Y."/>
            <person name="Yu K."/>
            <person name="Li B."/>
            <person name="Zhang T."/>
        </authorList>
    </citation>
    <scope>NUCLEOTIDE SEQUENCE [LARGE SCALE GENOMIC DNA]</scope>
    <source>
        <strain evidence="2">SG_bin8</strain>
    </source>
</reference>
<evidence type="ECO:0000313" key="3">
    <source>
        <dbReference type="Proteomes" id="UP000192872"/>
    </source>
</evidence>
<dbReference type="Pfam" id="PF11003">
    <property type="entry name" value="DUF2842"/>
    <property type="match status" value="1"/>
</dbReference>
<dbReference type="InterPro" id="IPR021265">
    <property type="entry name" value="DUF2842"/>
</dbReference>
<comment type="caution">
    <text evidence="2">The sequence shown here is derived from an EMBL/GenBank/DDBJ whole genome shotgun (WGS) entry which is preliminary data.</text>
</comment>
<evidence type="ECO:0008006" key="4">
    <source>
        <dbReference type="Google" id="ProtNLM"/>
    </source>
</evidence>
<sequence length="66" mass="7409">MPIRLRKLIGTLLLVPYTVIYALVIMAIAVRVLPDTPSVFAVLFFLAGGAIWLPVAMLIIWWMSRP</sequence>
<gene>
    <name evidence="2" type="ORF">A4S15_05300</name>
</gene>
<feature type="transmembrane region" description="Helical" evidence="1">
    <location>
        <begin position="39"/>
        <end position="63"/>
    </location>
</feature>
<evidence type="ECO:0000256" key="1">
    <source>
        <dbReference type="SAM" id="Phobius"/>
    </source>
</evidence>